<dbReference type="Proteomes" id="UP000266313">
    <property type="component" value="Chromosome"/>
</dbReference>
<protein>
    <submittedName>
        <fullName evidence="2">Genomic scaffold, msy_sf_25</fullName>
    </submittedName>
</protein>
<dbReference type="EMBL" id="AP017928">
    <property type="protein sequence ID" value="BBA32370.1"/>
    <property type="molecule type" value="Genomic_DNA"/>
</dbReference>
<gene>
    <name evidence="2" type="ORF">sS8_0402</name>
</gene>
<dbReference type="KEGG" id="mmai:sS8_0402"/>
<accession>A0A286P3Z8</accession>
<feature type="region of interest" description="Disordered" evidence="1">
    <location>
        <begin position="1"/>
        <end position="62"/>
    </location>
</feature>
<reference evidence="2 3" key="1">
    <citation type="submission" date="2016-12" db="EMBL/GenBank/DDBJ databases">
        <title>Genome sequencing of Methylocaldum marinum.</title>
        <authorList>
            <person name="Takeuchi M."/>
            <person name="Kamagata Y."/>
            <person name="Hiraoka S."/>
            <person name="Oshima K."/>
            <person name="Hattori M."/>
            <person name="Iwasaki W."/>
        </authorList>
    </citation>
    <scope>NUCLEOTIDE SEQUENCE [LARGE SCALE GENOMIC DNA]</scope>
    <source>
        <strain evidence="2 3">S8</strain>
    </source>
</reference>
<evidence type="ECO:0000313" key="3">
    <source>
        <dbReference type="Proteomes" id="UP000266313"/>
    </source>
</evidence>
<evidence type="ECO:0000313" key="2">
    <source>
        <dbReference type="EMBL" id="BBA32370.1"/>
    </source>
</evidence>
<proteinExistence type="predicted"/>
<keyword evidence="3" id="KW-1185">Reference proteome</keyword>
<sequence>MPCTLGRQSLADEDAGSGPVGRERIPDLQGGPVVGRQSLADESAWSGPDVGKGFPTYRVARS</sequence>
<organism evidence="2 3">
    <name type="scientific">Methylocaldum marinum</name>
    <dbReference type="NCBI Taxonomy" id="1432792"/>
    <lineage>
        <taxon>Bacteria</taxon>
        <taxon>Pseudomonadati</taxon>
        <taxon>Pseudomonadota</taxon>
        <taxon>Gammaproteobacteria</taxon>
        <taxon>Methylococcales</taxon>
        <taxon>Methylococcaceae</taxon>
        <taxon>Methylocaldum</taxon>
    </lineage>
</organism>
<dbReference type="AlphaFoldDB" id="A0A286P3Z8"/>
<name>A0A286P3Z8_9GAMM</name>
<evidence type="ECO:0000256" key="1">
    <source>
        <dbReference type="SAM" id="MobiDB-lite"/>
    </source>
</evidence>